<dbReference type="InterPro" id="IPR023187">
    <property type="entry name" value="Tscrpt_reg_MarR-type_CS"/>
</dbReference>
<reference evidence="5 6" key="1">
    <citation type="journal article" date="2019" name="Int. J. Syst. Evol. Microbiol.">
        <title>The Global Catalogue of Microorganisms (GCM) 10K type strain sequencing project: providing services to taxonomists for standard genome sequencing and annotation.</title>
        <authorList>
            <consortium name="The Broad Institute Genomics Platform"/>
            <consortium name="The Broad Institute Genome Sequencing Center for Infectious Disease"/>
            <person name="Wu L."/>
            <person name="Ma J."/>
        </authorList>
    </citation>
    <scope>NUCLEOTIDE SEQUENCE [LARGE SCALE GENOMIC DNA]</scope>
    <source>
        <strain evidence="5 6">JCM 12140</strain>
    </source>
</reference>
<evidence type="ECO:0000313" key="6">
    <source>
        <dbReference type="Proteomes" id="UP001501742"/>
    </source>
</evidence>
<dbReference type="InterPro" id="IPR036388">
    <property type="entry name" value="WH-like_DNA-bd_sf"/>
</dbReference>
<evidence type="ECO:0000313" key="5">
    <source>
        <dbReference type="EMBL" id="GAA1492761.1"/>
    </source>
</evidence>
<feature type="domain" description="HTH marR-type" evidence="4">
    <location>
        <begin position="36"/>
        <end position="175"/>
    </location>
</feature>
<dbReference type="EMBL" id="BAAAJX010000004">
    <property type="protein sequence ID" value="GAA1492761.1"/>
    <property type="molecule type" value="Genomic_DNA"/>
</dbReference>
<proteinExistence type="predicted"/>
<dbReference type="PANTHER" id="PTHR33164">
    <property type="entry name" value="TRANSCRIPTIONAL REGULATOR, MARR FAMILY"/>
    <property type="match status" value="1"/>
</dbReference>
<dbReference type="PROSITE" id="PS50995">
    <property type="entry name" value="HTH_MARR_2"/>
    <property type="match status" value="1"/>
</dbReference>
<comment type="caution">
    <text evidence="5">The sequence shown here is derived from an EMBL/GenBank/DDBJ whole genome shotgun (WGS) entry which is preliminary data.</text>
</comment>
<keyword evidence="2" id="KW-0238">DNA-binding</keyword>
<dbReference type="PANTHER" id="PTHR33164:SF43">
    <property type="entry name" value="HTH-TYPE TRANSCRIPTIONAL REPRESSOR YETL"/>
    <property type="match status" value="1"/>
</dbReference>
<name>A0ABN1ZB10_9MICO</name>
<evidence type="ECO:0000256" key="3">
    <source>
        <dbReference type="ARBA" id="ARBA00023163"/>
    </source>
</evidence>
<dbReference type="Gene3D" id="1.10.10.10">
    <property type="entry name" value="Winged helix-like DNA-binding domain superfamily/Winged helix DNA-binding domain"/>
    <property type="match status" value="1"/>
</dbReference>
<dbReference type="PROSITE" id="PS01117">
    <property type="entry name" value="HTH_MARR_1"/>
    <property type="match status" value="1"/>
</dbReference>
<keyword evidence="6" id="KW-1185">Reference proteome</keyword>
<dbReference type="SUPFAM" id="SSF46785">
    <property type="entry name" value="Winged helix' DNA-binding domain"/>
    <property type="match status" value="1"/>
</dbReference>
<accession>A0ABN1ZB10</accession>
<sequence>MSPSLLHNYVCCNPFCCDYPEGVRTPASHPAASSGDRELRDAARRLSAQVGPFRRTLLNASRLEGDLPSVPDAQIEVLRRLDEDGWASPTALGRALGLARSTVSNLVAAMERDGLVERRLARGDGRSTEVGLTELARERLRVYDAAAERLLLSALAGLPEADRAVLVAALPVLTRLQAAIADAGGQPNP</sequence>
<dbReference type="SMART" id="SM00347">
    <property type="entry name" value="HTH_MARR"/>
    <property type="match status" value="1"/>
</dbReference>
<keyword evidence="3" id="KW-0804">Transcription</keyword>
<gene>
    <name evidence="5" type="ORF">GCM10009627_11070</name>
</gene>
<dbReference type="InterPro" id="IPR039422">
    <property type="entry name" value="MarR/SlyA-like"/>
</dbReference>
<evidence type="ECO:0000256" key="1">
    <source>
        <dbReference type="ARBA" id="ARBA00023015"/>
    </source>
</evidence>
<dbReference type="InterPro" id="IPR036390">
    <property type="entry name" value="WH_DNA-bd_sf"/>
</dbReference>
<protein>
    <recommendedName>
        <fullName evidence="4">HTH marR-type domain-containing protein</fullName>
    </recommendedName>
</protein>
<keyword evidence="1" id="KW-0805">Transcription regulation</keyword>
<dbReference type="Proteomes" id="UP001501742">
    <property type="component" value="Unassembled WGS sequence"/>
</dbReference>
<organism evidence="5 6">
    <name type="scientific">Curtobacterium herbarum</name>
    <dbReference type="NCBI Taxonomy" id="150122"/>
    <lineage>
        <taxon>Bacteria</taxon>
        <taxon>Bacillati</taxon>
        <taxon>Actinomycetota</taxon>
        <taxon>Actinomycetes</taxon>
        <taxon>Micrococcales</taxon>
        <taxon>Microbacteriaceae</taxon>
        <taxon>Curtobacterium</taxon>
    </lineage>
</organism>
<dbReference type="Pfam" id="PF12802">
    <property type="entry name" value="MarR_2"/>
    <property type="match status" value="1"/>
</dbReference>
<dbReference type="InterPro" id="IPR000835">
    <property type="entry name" value="HTH_MarR-typ"/>
</dbReference>
<evidence type="ECO:0000259" key="4">
    <source>
        <dbReference type="PROSITE" id="PS50995"/>
    </source>
</evidence>
<evidence type="ECO:0000256" key="2">
    <source>
        <dbReference type="ARBA" id="ARBA00023125"/>
    </source>
</evidence>